<evidence type="ECO:0008006" key="3">
    <source>
        <dbReference type="Google" id="ProtNLM"/>
    </source>
</evidence>
<proteinExistence type="predicted"/>
<organism evidence="1 2">
    <name type="scientific">Dactylosporangium cerinum</name>
    <dbReference type="NCBI Taxonomy" id="1434730"/>
    <lineage>
        <taxon>Bacteria</taxon>
        <taxon>Bacillati</taxon>
        <taxon>Actinomycetota</taxon>
        <taxon>Actinomycetes</taxon>
        <taxon>Micromonosporales</taxon>
        <taxon>Micromonosporaceae</taxon>
        <taxon>Dactylosporangium</taxon>
    </lineage>
</organism>
<keyword evidence="2" id="KW-1185">Reference proteome</keyword>
<gene>
    <name evidence="1" type="ORF">ACFPIJ_56985</name>
</gene>
<protein>
    <recommendedName>
        <fullName evidence="3">Secreted protein</fullName>
    </recommendedName>
</protein>
<evidence type="ECO:0000313" key="2">
    <source>
        <dbReference type="Proteomes" id="UP001595912"/>
    </source>
</evidence>
<comment type="caution">
    <text evidence="1">The sequence shown here is derived from an EMBL/GenBank/DDBJ whole genome shotgun (WGS) entry which is preliminary data.</text>
</comment>
<dbReference type="RefSeq" id="WP_380127940.1">
    <property type="nucleotide sequence ID" value="NZ_JBHSIU010000121.1"/>
</dbReference>
<dbReference type="EMBL" id="JBHSIU010000121">
    <property type="protein sequence ID" value="MFC5007294.1"/>
    <property type="molecule type" value="Genomic_DNA"/>
</dbReference>
<accession>A0ABV9WFZ6</accession>
<sequence>MSSGKGLAEPRTSRACRRSVPMALALLVTLVVAAPLSAARVLHLAVGHASAATVTVDHFDEDDVDHHGNDEHQFLDTAITPVPQQRSQSIGDAPPALDKPISVLHTVPDTLALPCARRPSIAPTTAVLRL</sequence>
<name>A0ABV9WFZ6_9ACTN</name>
<reference evidence="2" key="1">
    <citation type="journal article" date="2019" name="Int. J. Syst. Evol. Microbiol.">
        <title>The Global Catalogue of Microorganisms (GCM) 10K type strain sequencing project: providing services to taxonomists for standard genome sequencing and annotation.</title>
        <authorList>
            <consortium name="The Broad Institute Genomics Platform"/>
            <consortium name="The Broad Institute Genome Sequencing Center for Infectious Disease"/>
            <person name="Wu L."/>
            <person name="Ma J."/>
        </authorList>
    </citation>
    <scope>NUCLEOTIDE SEQUENCE [LARGE SCALE GENOMIC DNA]</scope>
    <source>
        <strain evidence="2">CGMCC 4.7152</strain>
    </source>
</reference>
<dbReference type="Proteomes" id="UP001595912">
    <property type="component" value="Unassembled WGS sequence"/>
</dbReference>
<evidence type="ECO:0000313" key="1">
    <source>
        <dbReference type="EMBL" id="MFC5007294.1"/>
    </source>
</evidence>